<accession>A0A4R6DT12</accession>
<protein>
    <submittedName>
        <fullName evidence="3">TRAP-type C4-dicarboxylate transport system substrate-binding protein</fullName>
    </submittedName>
</protein>
<keyword evidence="4" id="KW-1185">Reference proteome</keyword>
<dbReference type="RefSeq" id="WP_133594232.1">
    <property type="nucleotide sequence ID" value="NZ_SNVV01000020.1"/>
</dbReference>
<proteinExistence type="predicted"/>
<dbReference type="Proteomes" id="UP000295129">
    <property type="component" value="Unassembled WGS sequence"/>
</dbReference>
<dbReference type="PANTHER" id="PTHR33376">
    <property type="match status" value="1"/>
</dbReference>
<organism evidence="3 4">
    <name type="scientific">Azoarcus indigens</name>
    <dbReference type="NCBI Taxonomy" id="29545"/>
    <lineage>
        <taxon>Bacteria</taxon>
        <taxon>Pseudomonadati</taxon>
        <taxon>Pseudomonadota</taxon>
        <taxon>Betaproteobacteria</taxon>
        <taxon>Rhodocyclales</taxon>
        <taxon>Zoogloeaceae</taxon>
        <taxon>Azoarcus</taxon>
    </lineage>
</organism>
<dbReference type="InterPro" id="IPR018389">
    <property type="entry name" value="DctP_fam"/>
</dbReference>
<dbReference type="NCBIfam" id="NF037995">
    <property type="entry name" value="TRAP_S1"/>
    <property type="match status" value="1"/>
</dbReference>
<dbReference type="CDD" id="cd13665">
    <property type="entry name" value="PBP2_TRAP_Dctp3_4"/>
    <property type="match status" value="1"/>
</dbReference>
<evidence type="ECO:0000256" key="2">
    <source>
        <dbReference type="SAM" id="SignalP"/>
    </source>
</evidence>
<dbReference type="AlphaFoldDB" id="A0A4R6DT12"/>
<sequence length="345" mass="38070">MPRKLATAFIATAALAATLAAPAARAQEVVLKVAHFWPATALSHQKVLLPWCDKIAKESNNRLKCQLYPAMQLGGTPPQLIQQAIDGVADIVWTLPGYTPGRFPSVEVFELPFMSRSAEATSRAVWDYVQIYGQKDFGQLKPLAFHVHDNGYIHGNKPIEKLADFRGMKMRAPTRLTNKMLAAFGATPVAMPLPQVTESMSKGVIDGYVLPWEVIPPVKLHELTRYHAETDPAEPALYTAVFTIAMNKARYEGLPPELKQVIDANSGAEFSAMLGRVWDESAAPARQKAVDHGNRFNTIPSAELANWRTATDKLAVDWVAEMKGKGYDGQAMLDSAKELIRKYDK</sequence>
<dbReference type="OrthoDB" id="9177965at2"/>
<evidence type="ECO:0000313" key="4">
    <source>
        <dbReference type="Proteomes" id="UP000295129"/>
    </source>
</evidence>
<dbReference type="Gene3D" id="3.40.190.170">
    <property type="entry name" value="Bacterial extracellular solute-binding protein, family 7"/>
    <property type="match status" value="1"/>
</dbReference>
<dbReference type="EMBL" id="SNVV01000020">
    <property type="protein sequence ID" value="TDN47398.1"/>
    <property type="molecule type" value="Genomic_DNA"/>
</dbReference>
<dbReference type="Pfam" id="PF03480">
    <property type="entry name" value="DctP"/>
    <property type="match status" value="1"/>
</dbReference>
<name>A0A4R6DT12_9RHOO</name>
<keyword evidence="1 2" id="KW-0732">Signal</keyword>
<reference evidence="3 4" key="1">
    <citation type="submission" date="2019-03" db="EMBL/GenBank/DDBJ databases">
        <title>Genomic Encyclopedia of Type Strains, Phase IV (KMG-IV): sequencing the most valuable type-strain genomes for metagenomic binning, comparative biology and taxonomic classification.</title>
        <authorList>
            <person name="Goeker M."/>
        </authorList>
    </citation>
    <scope>NUCLEOTIDE SEQUENCE [LARGE SCALE GENOMIC DNA]</scope>
    <source>
        <strain evidence="3 4">DSM 12121</strain>
    </source>
</reference>
<gene>
    <name evidence="3" type="ORF">C7389_12065</name>
</gene>
<feature type="chain" id="PRO_5020466033" evidence="2">
    <location>
        <begin position="27"/>
        <end position="345"/>
    </location>
</feature>
<evidence type="ECO:0000256" key="1">
    <source>
        <dbReference type="ARBA" id="ARBA00022729"/>
    </source>
</evidence>
<comment type="caution">
    <text evidence="3">The sequence shown here is derived from an EMBL/GenBank/DDBJ whole genome shotgun (WGS) entry which is preliminary data.</text>
</comment>
<dbReference type="InterPro" id="IPR038404">
    <property type="entry name" value="TRAP_DctP_sf"/>
</dbReference>
<evidence type="ECO:0000313" key="3">
    <source>
        <dbReference type="EMBL" id="TDN47398.1"/>
    </source>
</evidence>
<feature type="signal peptide" evidence="2">
    <location>
        <begin position="1"/>
        <end position="26"/>
    </location>
</feature>
<dbReference type="GO" id="GO:0055085">
    <property type="term" value="P:transmembrane transport"/>
    <property type="evidence" value="ECO:0007669"/>
    <property type="project" value="InterPro"/>
</dbReference>
<dbReference type="PANTHER" id="PTHR33376:SF15">
    <property type="entry name" value="BLL6794 PROTEIN"/>
    <property type="match status" value="1"/>
</dbReference>